<evidence type="ECO:0000313" key="2">
    <source>
        <dbReference type="EMBL" id="KAH6600366.1"/>
    </source>
</evidence>
<feature type="signal peptide" evidence="1">
    <location>
        <begin position="1"/>
        <end position="30"/>
    </location>
</feature>
<protein>
    <submittedName>
        <fullName evidence="2">Uncharacterized protein</fullName>
    </submittedName>
</protein>
<gene>
    <name evidence="2" type="ORF">BASA50_002377</name>
</gene>
<proteinExistence type="predicted"/>
<accession>A0ABQ8FPF1</accession>
<feature type="chain" id="PRO_5046305127" evidence="1">
    <location>
        <begin position="31"/>
        <end position="116"/>
    </location>
</feature>
<keyword evidence="1" id="KW-0732">Signal</keyword>
<evidence type="ECO:0000256" key="1">
    <source>
        <dbReference type="SAM" id="SignalP"/>
    </source>
</evidence>
<dbReference type="Proteomes" id="UP001648503">
    <property type="component" value="Unassembled WGS sequence"/>
</dbReference>
<comment type="caution">
    <text evidence="2">The sequence shown here is derived from an EMBL/GenBank/DDBJ whole genome shotgun (WGS) entry which is preliminary data.</text>
</comment>
<sequence>MLATTTTSCASIKLHSAIVTILAFTFAVNAAAVPPENGITSGSKIDFGQSSAIPGVVVRVGSPNGIATSSKLRNAGSAGSIELGVGVPNDAIRPHETTPSLNFIVATATIAFLYLM</sequence>
<name>A0ABQ8FPF1_9FUNG</name>
<evidence type="ECO:0000313" key="3">
    <source>
        <dbReference type="Proteomes" id="UP001648503"/>
    </source>
</evidence>
<keyword evidence="3" id="KW-1185">Reference proteome</keyword>
<organism evidence="2 3">
    <name type="scientific">Batrachochytrium salamandrivorans</name>
    <dbReference type="NCBI Taxonomy" id="1357716"/>
    <lineage>
        <taxon>Eukaryota</taxon>
        <taxon>Fungi</taxon>
        <taxon>Fungi incertae sedis</taxon>
        <taxon>Chytridiomycota</taxon>
        <taxon>Chytridiomycota incertae sedis</taxon>
        <taxon>Chytridiomycetes</taxon>
        <taxon>Rhizophydiales</taxon>
        <taxon>Rhizophydiales incertae sedis</taxon>
        <taxon>Batrachochytrium</taxon>
    </lineage>
</organism>
<reference evidence="2 3" key="1">
    <citation type="submission" date="2021-02" db="EMBL/GenBank/DDBJ databases">
        <title>Variation within the Batrachochytrium salamandrivorans European outbreak.</title>
        <authorList>
            <person name="Kelly M."/>
            <person name="Pasmans F."/>
            <person name="Shea T.P."/>
            <person name="Munoz J.F."/>
            <person name="Carranza S."/>
            <person name="Cuomo C.A."/>
            <person name="Martel A."/>
        </authorList>
    </citation>
    <scope>NUCLEOTIDE SEQUENCE [LARGE SCALE GENOMIC DNA]</scope>
    <source>
        <strain evidence="2 3">AMFP18/2</strain>
    </source>
</reference>
<dbReference type="EMBL" id="JAFCIX010000040">
    <property type="protein sequence ID" value="KAH6600366.1"/>
    <property type="molecule type" value="Genomic_DNA"/>
</dbReference>